<dbReference type="EMBL" id="JBFOLJ010000004">
    <property type="protein sequence ID" value="KAL2543493.1"/>
    <property type="molecule type" value="Genomic_DNA"/>
</dbReference>
<accession>A0ABD1W1F2</accession>
<dbReference type="AlphaFoldDB" id="A0ABD1W1F2"/>
<evidence type="ECO:0000313" key="1">
    <source>
        <dbReference type="EMBL" id="KAL2543493.1"/>
    </source>
</evidence>
<name>A0ABD1W1F2_9LAMI</name>
<dbReference type="Proteomes" id="UP001604277">
    <property type="component" value="Unassembled WGS sequence"/>
</dbReference>
<gene>
    <name evidence="1" type="ORF">Fot_12726</name>
</gene>
<keyword evidence="2" id="KW-1185">Reference proteome</keyword>
<sequence length="129" mass="13783">MLRLNLNSAEHLDKAFAPPCANEPANLEPEYSIPKCYNARQPPALKSSAYGSLPGDMVPLVKTSTYKRGCYFIFFPNTSKLFWSRCFPNTILPNVGNTGCIANSVTVGKLVGGGNLTRGLSSAGVANLA</sequence>
<evidence type="ECO:0000313" key="2">
    <source>
        <dbReference type="Proteomes" id="UP001604277"/>
    </source>
</evidence>
<proteinExistence type="predicted"/>
<reference evidence="2" key="1">
    <citation type="submission" date="2024-07" db="EMBL/GenBank/DDBJ databases">
        <title>Two chromosome-level genome assemblies of Korean endemic species Abeliophyllum distichum and Forsythia ovata (Oleaceae).</title>
        <authorList>
            <person name="Jang H."/>
        </authorList>
    </citation>
    <scope>NUCLEOTIDE SEQUENCE [LARGE SCALE GENOMIC DNA]</scope>
</reference>
<protein>
    <submittedName>
        <fullName evidence="1">NOT transcription complex subunit like</fullName>
    </submittedName>
</protein>
<comment type="caution">
    <text evidence="1">The sequence shown here is derived from an EMBL/GenBank/DDBJ whole genome shotgun (WGS) entry which is preliminary data.</text>
</comment>
<organism evidence="1 2">
    <name type="scientific">Forsythia ovata</name>
    <dbReference type="NCBI Taxonomy" id="205694"/>
    <lineage>
        <taxon>Eukaryota</taxon>
        <taxon>Viridiplantae</taxon>
        <taxon>Streptophyta</taxon>
        <taxon>Embryophyta</taxon>
        <taxon>Tracheophyta</taxon>
        <taxon>Spermatophyta</taxon>
        <taxon>Magnoliopsida</taxon>
        <taxon>eudicotyledons</taxon>
        <taxon>Gunneridae</taxon>
        <taxon>Pentapetalae</taxon>
        <taxon>asterids</taxon>
        <taxon>lamiids</taxon>
        <taxon>Lamiales</taxon>
        <taxon>Oleaceae</taxon>
        <taxon>Forsythieae</taxon>
        <taxon>Forsythia</taxon>
    </lineage>
</organism>